<dbReference type="AlphaFoldDB" id="A0A6S6QZL6"/>
<dbReference type="InterPro" id="IPR028082">
    <property type="entry name" value="Peripla_BP_I"/>
</dbReference>
<dbReference type="Gene3D" id="1.10.260.40">
    <property type="entry name" value="lambda repressor-like DNA-binding domains"/>
    <property type="match status" value="1"/>
</dbReference>
<dbReference type="SUPFAM" id="SSF47413">
    <property type="entry name" value="lambda repressor-like DNA-binding domains"/>
    <property type="match status" value="1"/>
</dbReference>
<keyword evidence="4" id="KW-0804">Transcription</keyword>
<dbReference type="CDD" id="cd01392">
    <property type="entry name" value="HTH_LacI"/>
    <property type="match status" value="1"/>
</dbReference>
<dbReference type="Proteomes" id="UP000515561">
    <property type="component" value="Chromosome"/>
</dbReference>
<evidence type="ECO:0000259" key="5">
    <source>
        <dbReference type="PROSITE" id="PS50932"/>
    </source>
</evidence>
<gene>
    <name evidence="6" type="ORF">acsn021_36730</name>
</gene>
<keyword evidence="3" id="KW-0238">DNA-binding</keyword>
<dbReference type="GO" id="GO:0000976">
    <property type="term" value="F:transcription cis-regulatory region binding"/>
    <property type="evidence" value="ECO:0007669"/>
    <property type="project" value="TreeGrafter"/>
</dbReference>
<dbReference type="Gene3D" id="3.40.50.2300">
    <property type="match status" value="2"/>
</dbReference>
<protein>
    <submittedName>
        <fullName evidence="6">LacI family transcriptional regulator</fullName>
    </submittedName>
</protein>
<dbReference type="InterPro" id="IPR000843">
    <property type="entry name" value="HTH_LacI"/>
</dbReference>
<proteinExistence type="predicted"/>
<sequence length="343" mass="38630">MADIANELKVSIVTISKALSGQKGVSEEMRKKIVVLAEQMGYKQYAPDKNKADKSYNLGILVPGRYFGKYVSFYWQLYQEVATKAVQKQCFTMLEVISTEDEENSQIPLLVKEQKVDGIILMGQPEQSYLKNLIAESNIPLVCLDFFDQAAPCDAVISDGFYGTYMLTNHLFQEGHKEIAYVGTLMYSSSITDRYLGYYKAMMEHGRKVTEDCVFNDRDWETGDVEGYQMKFPDKMPTAFVCNSDLAAFVLIKALRLRGYRVPEDVSVVGFDNYLYPGICDVGITSYDVNVKEMADRSLELIIDRIGNKTVKYSVNVISGNPVYKDSVAKLNKPVPEGNGLHL</sequence>
<dbReference type="PROSITE" id="PS50932">
    <property type="entry name" value="HTH_LACI_2"/>
    <property type="match status" value="1"/>
</dbReference>
<accession>A0A6S6QZL6</accession>
<evidence type="ECO:0000256" key="2">
    <source>
        <dbReference type="ARBA" id="ARBA00023015"/>
    </source>
</evidence>
<evidence type="ECO:0000256" key="3">
    <source>
        <dbReference type="ARBA" id="ARBA00023125"/>
    </source>
</evidence>
<reference evidence="6 7" key="1">
    <citation type="journal article" date="2016" name="Int. J. Syst. Evol. Microbiol.">
        <title>Descriptions of Anaerotaenia torta gen. nov., sp. nov. and Anaerocolumna cellulosilytica gen. nov., sp. nov. isolated from a methanogenic reactor of cattle waste.</title>
        <authorList>
            <person name="Uek A."/>
            <person name="Ohtaki Y."/>
            <person name="Kaku N."/>
            <person name="Ueki K."/>
        </authorList>
    </citation>
    <scope>NUCLEOTIDE SEQUENCE [LARGE SCALE GENOMIC DNA]</scope>
    <source>
        <strain evidence="6 7">SN021</strain>
    </source>
</reference>
<organism evidence="6 7">
    <name type="scientific">Anaerocolumna cellulosilytica</name>
    <dbReference type="NCBI Taxonomy" id="433286"/>
    <lineage>
        <taxon>Bacteria</taxon>
        <taxon>Bacillati</taxon>
        <taxon>Bacillota</taxon>
        <taxon>Clostridia</taxon>
        <taxon>Lachnospirales</taxon>
        <taxon>Lachnospiraceae</taxon>
        <taxon>Anaerocolumna</taxon>
    </lineage>
</organism>
<dbReference type="Pfam" id="PF00356">
    <property type="entry name" value="LacI"/>
    <property type="match status" value="1"/>
</dbReference>
<dbReference type="PANTHER" id="PTHR30146">
    <property type="entry name" value="LACI-RELATED TRANSCRIPTIONAL REPRESSOR"/>
    <property type="match status" value="1"/>
</dbReference>
<name>A0A6S6QZL6_9FIRM</name>
<keyword evidence="2" id="KW-0805">Transcription regulation</keyword>
<dbReference type="GO" id="GO:0003700">
    <property type="term" value="F:DNA-binding transcription factor activity"/>
    <property type="evidence" value="ECO:0007669"/>
    <property type="project" value="TreeGrafter"/>
</dbReference>
<evidence type="ECO:0000256" key="4">
    <source>
        <dbReference type="ARBA" id="ARBA00023163"/>
    </source>
</evidence>
<evidence type="ECO:0000256" key="1">
    <source>
        <dbReference type="ARBA" id="ARBA00022491"/>
    </source>
</evidence>
<dbReference type="InterPro" id="IPR010982">
    <property type="entry name" value="Lambda_DNA-bd_dom_sf"/>
</dbReference>
<evidence type="ECO:0000313" key="6">
    <source>
        <dbReference type="EMBL" id="BCJ96104.1"/>
    </source>
</evidence>
<feature type="domain" description="HTH lacI-type" evidence="5">
    <location>
        <begin position="1"/>
        <end position="43"/>
    </location>
</feature>
<dbReference type="KEGG" id="acel:acsn021_36730"/>
<dbReference type="CDD" id="cd19974">
    <property type="entry name" value="PBP1_LacI-like"/>
    <property type="match status" value="1"/>
</dbReference>
<evidence type="ECO:0000313" key="7">
    <source>
        <dbReference type="Proteomes" id="UP000515561"/>
    </source>
</evidence>
<dbReference type="EMBL" id="AP023367">
    <property type="protein sequence ID" value="BCJ96104.1"/>
    <property type="molecule type" value="Genomic_DNA"/>
</dbReference>
<dbReference type="SMART" id="SM00354">
    <property type="entry name" value="HTH_LACI"/>
    <property type="match status" value="1"/>
</dbReference>
<keyword evidence="1" id="KW-0678">Repressor</keyword>
<dbReference type="PANTHER" id="PTHR30146:SF148">
    <property type="entry name" value="HTH-TYPE TRANSCRIPTIONAL REPRESSOR PURR-RELATED"/>
    <property type="match status" value="1"/>
</dbReference>
<dbReference type="InterPro" id="IPR046335">
    <property type="entry name" value="LacI/GalR-like_sensor"/>
</dbReference>
<dbReference type="Pfam" id="PF13377">
    <property type="entry name" value="Peripla_BP_3"/>
    <property type="match status" value="1"/>
</dbReference>
<dbReference type="SUPFAM" id="SSF53822">
    <property type="entry name" value="Periplasmic binding protein-like I"/>
    <property type="match status" value="1"/>
</dbReference>
<keyword evidence="7" id="KW-1185">Reference proteome</keyword>